<dbReference type="OrthoDB" id="1034601at2"/>
<protein>
    <submittedName>
        <fullName evidence="2">Haemolytic domain-containing protein</fullName>
    </submittedName>
</protein>
<reference evidence="2 3" key="1">
    <citation type="submission" date="2017-04" db="EMBL/GenBank/DDBJ databases">
        <authorList>
            <person name="Afonso C.L."/>
            <person name="Miller P.J."/>
            <person name="Scott M.A."/>
            <person name="Spackman E."/>
            <person name="Goraichik I."/>
            <person name="Dimitrov K.M."/>
            <person name="Suarez D.L."/>
            <person name="Swayne D.E."/>
        </authorList>
    </citation>
    <scope>NUCLEOTIDE SEQUENCE [LARGE SCALE GENOMIC DNA]</scope>
    <source>
        <strain evidence="2 3">DSM 3385</strain>
    </source>
</reference>
<dbReference type="STRING" id="1121400.SAMN02746065_102251"/>
<dbReference type="Pfam" id="PF01809">
    <property type="entry name" value="YidD"/>
    <property type="match status" value="1"/>
</dbReference>
<dbReference type="InterPro" id="IPR002696">
    <property type="entry name" value="Membr_insert_effic_factor_YidD"/>
</dbReference>
<name>A0A1W1ZF18_9BACT</name>
<proteinExistence type="predicted"/>
<sequence>MKESNEAGRAIKKIVFLFLILLLAGASRGAWASSNNGEAGRDQAGGRFFHFYKTVISATDGNRCGMSPSCAAYAARAFKKHGFFMGWIISCDRLIRCGRDETRLSPPIVSGGRILTGDTLEDNDFWWYTSP</sequence>
<keyword evidence="3" id="KW-1185">Reference proteome</keyword>
<feature type="chain" id="PRO_5013320575" evidence="1">
    <location>
        <begin position="33"/>
        <end position="131"/>
    </location>
</feature>
<evidence type="ECO:0000313" key="2">
    <source>
        <dbReference type="EMBL" id="SMC47019.1"/>
    </source>
</evidence>
<dbReference type="EMBL" id="FWXY01000002">
    <property type="protein sequence ID" value="SMC47019.1"/>
    <property type="molecule type" value="Genomic_DNA"/>
</dbReference>
<keyword evidence="1" id="KW-0732">Signal</keyword>
<feature type="signal peptide" evidence="1">
    <location>
        <begin position="1"/>
        <end position="32"/>
    </location>
</feature>
<evidence type="ECO:0000256" key="1">
    <source>
        <dbReference type="SAM" id="SignalP"/>
    </source>
</evidence>
<accession>A0A1W1ZF18</accession>
<dbReference type="RefSeq" id="WP_084066906.1">
    <property type="nucleotide sequence ID" value="NZ_FWXY01000002.1"/>
</dbReference>
<gene>
    <name evidence="2" type="ORF">SAMN02746065_102251</name>
</gene>
<organism evidence="2 3">
    <name type="scientific">Desulfocicer vacuolatum DSM 3385</name>
    <dbReference type="NCBI Taxonomy" id="1121400"/>
    <lineage>
        <taxon>Bacteria</taxon>
        <taxon>Pseudomonadati</taxon>
        <taxon>Thermodesulfobacteriota</taxon>
        <taxon>Desulfobacteria</taxon>
        <taxon>Desulfobacterales</taxon>
        <taxon>Desulfobacteraceae</taxon>
        <taxon>Desulfocicer</taxon>
    </lineage>
</organism>
<dbReference type="SMART" id="SM01234">
    <property type="entry name" value="Haemolytic"/>
    <property type="match status" value="1"/>
</dbReference>
<dbReference type="Proteomes" id="UP000192418">
    <property type="component" value="Unassembled WGS sequence"/>
</dbReference>
<dbReference type="NCBIfam" id="TIGR00278">
    <property type="entry name" value="membrane protein insertion efficiency factor YidD"/>
    <property type="match status" value="1"/>
</dbReference>
<evidence type="ECO:0000313" key="3">
    <source>
        <dbReference type="Proteomes" id="UP000192418"/>
    </source>
</evidence>
<dbReference type="AlphaFoldDB" id="A0A1W1ZF18"/>